<dbReference type="InParanoid" id="A0A151GUW7"/>
<dbReference type="AlphaFoldDB" id="A0A151GUW7"/>
<dbReference type="RefSeq" id="XP_040660222.1">
    <property type="nucleotide sequence ID" value="XM_040799339.1"/>
</dbReference>
<accession>A0A151GUW7</accession>
<feature type="region of interest" description="Disordered" evidence="1">
    <location>
        <begin position="188"/>
        <end position="287"/>
    </location>
</feature>
<feature type="compositionally biased region" description="Basic residues" evidence="1">
    <location>
        <begin position="70"/>
        <end position="82"/>
    </location>
</feature>
<protein>
    <submittedName>
        <fullName evidence="2">Uncharacterized protein</fullName>
    </submittedName>
</protein>
<feature type="compositionally biased region" description="Low complexity" evidence="1">
    <location>
        <begin position="51"/>
        <end position="69"/>
    </location>
</feature>
<organism evidence="2 3">
    <name type="scientific">Drechmeria coniospora</name>
    <name type="common">Nematophagous fungus</name>
    <name type="synonym">Meria coniospora</name>
    <dbReference type="NCBI Taxonomy" id="98403"/>
    <lineage>
        <taxon>Eukaryota</taxon>
        <taxon>Fungi</taxon>
        <taxon>Dikarya</taxon>
        <taxon>Ascomycota</taxon>
        <taxon>Pezizomycotina</taxon>
        <taxon>Sordariomycetes</taxon>
        <taxon>Hypocreomycetidae</taxon>
        <taxon>Hypocreales</taxon>
        <taxon>Ophiocordycipitaceae</taxon>
        <taxon>Drechmeria</taxon>
    </lineage>
</organism>
<evidence type="ECO:0000256" key="1">
    <source>
        <dbReference type="SAM" id="MobiDB-lite"/>
    </source>
</evidence>
<comment type="caution">
    <text evidence="2">The sequence shown here is derived from an EMBL/GenBank/DDBJ whole genome shotgun (WGS) entry which is preliminary data.</text>
</comment>
<evidence type="ECO:0000313" key="3">
    <source>
        <dbReference type="Proteomes" id="UP000076580"/>
    </source>
</evidence>
<sequence>MQRLRSIAGHDMARLTIGTAQSARHPVRTVRLHRKAARHGTARHLAPAYHTQAAPHAAPHTAQHTAPHTAPRKARQRRRPRHSDRALSLRLVRHWPQLGCVLSLACFRPLCGVDAVSRPLLLGPSFEPSRRTGTVRCLLSTYGTPVPAHVRGHLSCLHARPGVTRHGSSLALTCSGASAQLMMASRARPGTGPYMHRTGGSDASQPSTARTRSPVTDVQTTADACRRDTHGLAAAGTDRHEMVPPPATVDDRPLLAASDSRSAPAPPRLRPSGQGSAASLSPPPVASRVADAYPTRAVGGGRQHWPRPWVRVLEKRPACSRWDRLEVGPARGSPVSNRVKLRPRTVCSRAVTRFQRPEANGQTLANLCRATTDISTAAVRWPKTRGRRPCGHAWPEPRTARCQHQPLPGPSIPVARAEAPRRHGMVTTRYAGGSMAVEITPSPARNADLMLPLFWIPTPGLRSTEGFY</sequence>
<gene>
    <name evidence="2" type="ORF">DCS_02008</name>
</gene>
<feature type="compositionally biased region" description="Polar residues" evidence="1">
    <location>
        <begin position="201"/>
        <end position="222"/>
    </location>
</feature>
<dbReference type="GeneID" id="63714651"/>
<keyword evidence="3" id="KW-1185">Reference proteome</keyword>
<dbReference type="EMBL" id="LAYC01000001">
    <property type="protein sequence ID" value="KYK60870.1"/>
    <property type="molecule type" value="Genomic_DNA"/>
</dbReference>
<name>A0A151GUW7_DRECN</name>
<feature type="compositionally biased region" description="Low complexity" evidence="1">
    <location>
        <begin position="254"/>
        <end position="263"/>
    </location>
</feature>
<feature type="compositionally biased region" description="Low complexity" evidence="1">
    <location>
        <begin position="270"/>
        <end position="287"/>
    </location>
</feature>
<reference evidence="2 3" key="1">
    <citation type="journal article" date="2016" name="Sci. Rep.">
        <title>Insights into Adaptations to a Near-Obligate Nematode Endoparasitic Lifestyle from the Finished Genome of Drechmeria coniospora.</title>
        <authorList>
            <person name="Zhang L."/>
            <person name="Zhou Z."/>
            <person name="Guo Q."/>
            <person name="Fokkens L."/>
            <person name="Miskei M."/>
            <person name="Pocsi I."/>
            <person name="Zhang W."/>
            <person name="Chen M."/>
            <person name="Wang L."/>
            <person name="Sun Y."/>
            <person name="Donzelli B.G."/>
            <person name="Gibson D.M."/>
            <person name="Nelson D.R."/>
            <person name="Luo J.G."/>
            <person name="Rep M."/>
            <person name="Liu H."/>
            <person name="Yang S."/>
            <person name="Wang J."/>
            <person name="Krasnoff S.B."/>
            <person name="Xu Y."/>
            <person name="Molnar I."/>
            <person name="Lin M."/>
        </authorList>
    </citation>
    <scope>NUCLEOTIDE SEQUENCE [LARGE SCALE GENOMIC DNA]</scope>
    <source>
        <strain evidence="2 3">ARSEF 6962</strain>
    </source>
</reference>
<proteinExistence type="predicted"/>
<evidence type="ECO:0000313" key="2">
    <source>
        <dbReference type="EMBL" id="KYK60870.1"/>
    </source>
</evidence>
<feature type="region of interest" description="Disordered" evidence="1">
    <location>
        <begin position="385"/>
        <end position="415"/>
    </location>
</feature>
<dbReference type="Proteomes" id="UP000076580">
    <property type="component" value="Chromosome 01"/>
</dbReference>
<feature type="region of interest" description="Disordered" evidence="1">
    <location>
        <begin position="51"/>
        <end position="84"/>
    </location>
</feature>